<comment type="caution">
    <text evidence="1">The sequence shown here is derived from an EMBL/GenBank/DDBJ whole genome shotgun (WGS) entry which is preliminary data.</text>
</comment>
<dbReference type="AlphaFoldDB" id="A0A917FH57"/>
<dbReference type="EMBL" id="BMHV01000040">
    <property type="protein sequence ID" value="GGF75632.1"/>
    <property type="molecule type" value="Genomic_DNA"/>
</dbReference>
<evidence type="ECO:0000313" key="2">
    <source>
        <dbReference type="Proteomes" id="UP000632498"/>
    </source>
</evidence>
<organism evidence="1 2">
    <name type="scientific">Terasakiella brassicae</name>
    <dbReference type="NCBI Taxonomy" id="1634917"/>
    <lineage>
        <taxon>Bacteria</taxon>
        <taxon>Pseudomonadati</taxon>
        <taxon>Pseudomonadota</taxon>
        <taxon>Alphaproteobacteria</taxon>
        <taxon>Rhodospirillales</taxon>
        <taxon>Terasakiellaceae</taxon>
        <taxon>Terasakiella</taxon>
    </lineage>
</organism>
<evidence type="ECO:0000313" key="1">
    <source>
        <dbReference type="EMBL" id="GGF75632.1"/>
    </source>
</evidence>
<reference evidence="1" key="2">
    <citation type="submission" date="2020-09" db="EMBL/GenBank/DDBJ databases">
        <authorList>
            <person name="Sun Q."/>
            <person name="Zhou Y."/>
        </authorList>
    </citation>
    <scope>NUCLEOTIDE SEQUENCE</scope>
    <source>
        <strain evidence="1">CGMCC 1.15254</strain>
    </source>
</reference>
<reference evidence="1" key="1">
    <citation type="journal article" date="2014" name="Int. J. Syst. Evol. Microbiol.">
        <title>Complete genome sequence of Corynebacterium casei LMG S-19264T (=DSM 44701T), isolated from a smear-ripened cheese.</title>
        <authorList>
            <consortium name="US DOE Joint Genome Institute (JGI-PGF)"/>
            <person name="Walter F."/>
            <person name="Albersmeier A."/>
            <person name="Kalinowski J."/>
            <person name="Ruckert C."/>
        </authorList>
    </citation>
    <scope>NUCLEOTIDE SEQUENCE</scope>
    <source>
        <strain evidence="1">CGMCC 1.15254</strain>
    </source>
</reference>
<dbReference type="RefSeq" id="WP_188667084.1">
    <property type="nucleotide sequence ID" value="NZ_BMHV01000040.1"/>
</dbReference>
<proteinExistence type="predicted"/>
<dbReference type="Proteomes" id="UP000632498">
    <property type="component" value="Unassembled WGS sequence"/>
</dbReference>
<name>A0A917FH57_9PROT</name>
<sequence length="272" mass="31446">MKHLILLFVFLFVVTQTPVVGLASTDKLFMEATQSESKVSVPHPVLKKVMTAYNSGEFLDADLQNLLQLMFLEYSPAYMRANIQFLEINGSNDKILNELDKARNKVVSIRWKPVSEIYAYAQTIKNKHLNSAWNSAWQKYPGWNGRVQYRMDIVLHNVDRGTLEFEYEQLFREAQIGLRPAMLYLADHFERGVNLEKSAFKSAFWLHAAQWEGADISIPLKRLSPLLSNDELQIIKKMVKENKYPDVMIMPKGGWKMSGGPNKRWTPPYMKN</sequence>
<gene>
    <name evidence="1" type="ORF">GCM10011332_32040</name>
</gene>
<protein>
    <submittedName>
        <fullName evidence="1">Uncharacterized protein</fullName>
    </submittedName>
</protein>
<keyword evidence="2" id="KW-1185">Reference proteome</keyword>
<accession>A0A917FH57</accession>